<accession>A0A6G0TJY5</accession>
<reference evidence="1 2" key="1">
    <citation type="submission" date="2019-08" db="EMBL/GenBank/DDBJ databases">
        <title>The genome of the soybean aphid Biotype 1, its phylome, world population structure and adaptation to the North American continent.</title>
        <authorList>
            <person name="Giordano R."/>
            <person name="Donthu R.K."/>
            <person name="Hernandez A.G."/>
            <person name="Wright C.L."/>
            <person name="Zimin A.V."/>
        </authorList>
    </citation>
    <scope>NUCLEOTIDE SEQUENCE [LARGE SCALE GENOMIC DNA]</scope>
    <source>
        <tissue evidence="1">Whole aphids</tissue>
    </source>
</reference>
<dbReference type="EMBL" id="VYZN01000031">
    <property type="protein sequence ID" value="KAE9533836.1"/>
    <property type="molecule type" value="Genomic_DNA"/>
</dbReference>
<keyword evidence="2" id="KW-1185">Reference proteome</keyword>
<comment type="caution">
    <text evidence="1">The sequence shown here is derived from an EMBL/GenBank/DDBJ whole genome shotgun (WGS) entry which is preliminary data.</text>
</comment>
<evidence type="ECO:0000313" key="1">
    <source>
        <dbReference type="EMBL" id="KAE9533836.1"/>
    </source>
</evidence>
<gene>
    <name evidence="1" type="ORF">AGLY_008915</name>
</gene>
<dbReference type="AlphaFoldDB" id="A0A6G0TJY5"/>
<name>A0A6G0TJY5_APHGL</name>
<sequence>MAGLQASAKIAWELNCICSQASTAKTILSLSVGQYSACIRINSEDFCVFFFLVSMYNITCRNNASISNFRASGVVSDNKVEDSQKTLLVLSEIRVLQVKKQYKYLASQHIIDSFGINIVMSLLIETKFCIEEELITVGAGISENVGGQNVSIIANKILKGMCFTLIFIGYQFSEATDATIEIVEVRHNSCIILFVGYVSFKFFCYWYVVLTNYYGIDAVLDTKDHRFDPCNVESEHVCPLFPKH</sequence>
<protein>
    <submittedName>
        <fullName evidence="1">Uncharacterized protein</fullName>
    </submittedName>
</protein>
<proteinExistence type="predicted"/>
<dbReference type="Proteomes" id="UP000475862">
    <property type="component" value="Unassembled WGS sequence"/>
</dbReference>
<evidence type="ECO:0000313" key="2">
    <source>
        <dbReference type="Proteomes" id="UP000475862"/>
    </source>
</evidence>
<organism evidence="1 2">
    <name type="scientific">Aphis glycines</name>
    <name type="common">Soybean aphid</name>
    <dbReference type="NCBI Taxonomy" id="307491"/>
    <lineage>
        <taxon>Eukaryota</taxon>
        <taxon>Metazoa</taxon>
        <taxon>Ecdysozoa</taxon>
        <taxon>Arthropoda</taxon>
        <taxon>Hexapoda</taxon>
        <taxon>Insecta</taxon>
        <taxon>Pterygota</taxon>
        <taxon>Neoptera</taxon>
        <taxon>Paraneoptera</taxon>
        <taxon>Hemiptera</taxon>
        <taxon>Sternorrhyncha</taxon>
        <taxon>Aphidomorpha</taxon>
        <taxon>Aphidoidea</taxon>
        <taxon>Aphididae</taxon>
        <taxon>Aphidini</taxon>
        <taxon>Aphis</taxon>
        <taxon>Aphis</taxon>
    </lineage>
</organism>
<dbReference type="OrthoDB" id="10638463at2759"/>